<evidence type="ECO:0000256" key="1">
    <source>
        <dbReference type="SAM" id="MobiDB-lite"/>
    </source>
</evidence>
<organism evidence="2 3">
    <name type="scientific">Panicum virgatum</name>
    <name type="common">Blackwell switchgrass</name>
    <dbReference type="NCBI Taxonomy" id="38727"/>
    <lineage>
        <taxon>Eukaryota</taxon>
        <taxon>Viridiplantae</taxon>
        <taxon>Streptophyta</taxon>
        <taxon>Embryophyta</taxon>
        <taxon>Tracheophyta</taxon>
        <taxon>Spermatophyta</taxon>
        <taxon>Magnoliopsida</taxon>
        <taxon>Liliopsida</taxon>
        <taxon>Poales</taxon>
        <taxon>Poaceae</taxon>
        <taxon>PACMAD clade</taxon>
        <taxon>Panicoideae</taxon>
        <taxon>Panicodae</taxon>
        <taxon>Paniceae</taxon>
        <taxon>Panicinae</taxon>
        <taxon>Panicum</taxon>
        <taxon>Panicum sect. Hiantes</taxon>
    </lineage>
</organism>
<proteinExistence type="predicted"/>
<dbReference type="Proteomes" id="UP000823388">
    <property type="component" value="Chromosome 7N"/>
</dbReference>
<name>A0A8T0PUW6_PANVG</name>
<keyword evidence="3" id="KW-1185">Reference proteome</keyword>
<feature type="region of interest" description="Disordered" evidence="1">
    <location>
        <begin position="1"/>
        <end position="76"/>
    </location>
</feature>
<evidence type="ECO:0000313" key="3">
    <source>
        <dbReference type="Proteomes" id="UP000823388"/>
    </source>
</evidence>
<feature type="compositionally biased region" description="Basic and acidic residues" evidence="1">
    <location>
        <begin position="35"/>
        <end position="45"/>
    </location>
</feature>
<dbReference type="AlphaFoldDB" id="A0A8T0PUW6"/>
<evidence type="ECO:0000313" key="2">
    <source>
        <dbReference type="EMBL" id="KAG2566227.1"/>
    </source>
</evidence>
<comment type="caution">
    <text evidence="2">The sequence shown here is derived from an EMBL/GenBank/DDBJ whole genome shotgun (WGS) entry which is preliminary data.</text>
</comment>
<reference evidence="2 3" key="1">
    <citation type="submission" date="2020-05" db="EMBL/GenBank/DDBJ databases">
        <title>WGS assembly of Panicum virgatum.</title>
        <authorList>
            <person name="Lovell J.T."/>
            <person name="Jenkins J."/>
            <person name="Shu S."/>
            <person name="Juenger T.E."/>
            <person name="Schmutz J."/>
        </authorList>
    </citation>
    <scope>NUCLEOTIDE SEQUENCE [LARGE SCALE GENOMIC DNA]</scope>
    <source>
        <strain evidence="3">cv. AP13</strain>
    </source>
</reference>
<gene>
    <name evidence="2" type="ORF">PVAP13_7NG203117</name>
</gene>
<accession>A0A8T0PUW6</accession>
<feature type="compositionally biased region" description="Polar residues" evidence="1">
    <location>
        <begin position="62"/>
        <end position="76"/>
    </location>
</feature>
<dbReference type="EMBL" id="CM029050">
    <property type="protein sequence ID" value="KAG2566227.1"/>
    <property type="molecule type" value="Genomic_DNA"/>
</dbReference>
<protein>
    <submittedName>
        <fullName evidence="2">Uncharacterized protein</fullName>
    </submittedName>
</protein>
<sequence>MLPLVAPSLESRSKRKKTPSAMGNRGGRGRGRGRGSADTDTHIEPLAEDEDNGENFDMNDASAISLSVPTDGDASQ</sequence>